<name>A0ABX5D769_9VIBR</name>
<proteinExistence type="predicted"/>
<evidence type="ECO:0000313" key="1">
    <source>
        <dbReference type="EMBL" id="PRQ64496.1"/>
    </source>
</evidence>
<reference evidence="1 2" key="2">
    <citation type="submission" date="2018-03" db="EMBL/GenBank/DDBJ databases">
        <title>Genetic Diversity and Phenotypic Plasticity of AHL Mediated Quorum Sensing in Environmental Strains of Vibrio mediterranei.</title>
        <authorList>
            <person name="Lantoine F."/>
            <person name="Vouve F."/>
        </authorList>
    </citation>
    <scope>NUCLEOTIDE SEQUENCE [LARGE SCALE GENOMIC DNA]</scope>
    <source>
        <strain evidence="1 2">17LN0615E</strain>
    </source>
</reference>
<keyword evidence="2" id="KW-1185">Reference proteome</keyword>
<protein>
    <submittedName>
        <fullName evidence="1">Uncharacterized protein</fullName>
    </submittedName>
</protein>
<reference evidence="1 2" key="1">
    <citation type="submission" date="2017-09" db="EMBL/GenBank/DDBJ databases">
        <authorList>
            <person name="Girard L."/>
            <person name="Lami R."/>
            <person name="Suzuki M."/>
            <person name="Baudart J."/>
        </authorList>
    </citation>
    <scope>NUCLEOTIDE SEQUENCE [LARGE SCALE GENOMIC DNA]</scope>
    <source>
        <strain evidence="1 2">17LN0615E</strain>
    </source>
</reference>
<accession>A0ABX5D769</accession>
<gene>
    <name evidence="1" type="ORF">COR51_27175</name>
</gene>
<organism evidence="1 2">
    <name type="scientific">Vibrio mediterranei</name>
    <dbReference type="NCBI Taxonomy" id="689"/>
    <lineage>
        <taxon>Bacteria</taxon>
        <taxon>Pseudomonadati</taxon>
        <taxon>Pseudomonadota</taxon>
        <taxon>Gammaproteobacteria</taxon>
        <taxon>Vibrionales</taxon>
        <taxon>Vibrionaceae</taxon>
        <taxon>Vibrio</taxon>
    </lineage>
</organism>
<sequence>MTGLSSALISAFKTQEDSGGILAPMLLDSTEQTITHQELPPAYNLSLFTGCSSRIACQYMVLITIAIEIVPKVYSLSIPSLPMNDLSCDA</sequence>
<dbReference type="EMBL" id="NWTN01000050">
    <property type="protein sequence ID" value="PRQ64496.1"/>
    <property type="molecule type" value="Genomic_DNA"/>
</dbReference>
<evidence type="ECO:0000313" key="2">
    <source>
        <dbReference type="Proteomes" id="UP000238163"/>
    </source>
</evidence>
<comment type="caution">
    <text evidence="1">The sequence shown here is derived from an EMBL/GenBank/DDBJ whole genome shotgun (WGS) entry which is preliminary data.</text>
</comment>
<dbReference type="Proteomes" id="UP000238163">
    <property type="component" value="Unassembled WGS sequence"/>
</dbReference>